<dbReference type="InterPro" id="IPR036770">
    <property type="entry name" value="Ankyrin_rpt-contain_sf"/>
</dbReference>
<evidence type="ECO:0000256" key="3">
    <source>
        <dbReference type="ARBA" id="ARBA00022737"/>
    </source>
</evidence>
<name>A0AAV2KT77_KNICA</name>
<dbReference type="SUPFAM" id="SSF48403">
    <property type="entry name" value="Ankyrin repeat"/>
    <property type="match status" value="1"/>
</dbReference>
<dbReference type="Pfam" id="PF07707">
    <property type="entry name" value="BACK"/>
    <property type="match status" value="1"/>
</dbReference>
<proteinExistence type="predicted"/>
<reference evidence="9 10" key="1">
    <citation type="submission" date="2024-04" db="EMBL/GenBank/DDBJ databases">
        <authorList>
            <person name="Waldvogel A.-M."/>
            <person name="Schoenle A."/>
        </authorList>
    </citation>
    <scope>NUCLEOTIDE SEQUENCE [LARGE SCALE GENOMIC DNA]</scope>
</reference>
<evidence type="ECO:0000256" key="7">
    <source>
        <dbReference type="SAM" id="MobiDB-lite"/>
    </source>
</evidence>
<feature type="region of interest" description="Disordered" evidence="7">
    <location>
        <begin position="1222"/>
        <end position="1245"/>
    </location>
</feature>
<dbReference type="PANTHER" id="PTHR24153">
    <property type="entry name" value="ESPIN"/>
    <property type="match status" value="1"/>
</dbReference>
<dbReference type="SUPFAM" id="SSF54695">
    <property type="entry name" value="POZ domain"/>
    <property type="match status" value="1"/>
</dbReference>
<dbReference type="GO" id="GO:0005737">
    <property type="term" value="C:cytoplasm"/>
    <property type="evidence" value="ECO:0007669"/>
    <property type="project" value="TreeGrafter"/>
</dbReference>
<dbReference type="Pfam" id="PF01344">
    <property type="entry name" value="Kelch_1"/>
    <property type="match status" value="1"/>
</dbReference>
<keyword evidence="4" id="KW-1009">Hearing</keyword>
<dbReference type="PANTHER" id="PTHR24153:SF0">
    <property type="entry name" value="ESPIN-LIKE PROTEIN"/>
    <property type="match status" value="1"/>
</dbReference>
<dbReference type="InterPro" id="IPR006652">
    <property type="entry name" value="Kelch_1"/>
</dbReference>
<dbReference type="Pfam" id="PF12796">
    <property type="entry name" value="Ank_2"/>
    <property type="match status" value="3"/>
</dbReference>
<dbReference type="InterPro" id="IPR011705">
    <property type="entry name" value="BACK"/>
</dbReference>
<keyword evidence="2" id="KW-0880">Kelch repeat</keyword>
<evidence type="ECO:0000256" key="4">
    <source>
        <dbReference type="ARBA" id="ARBA00022740"/>
    </source>
</evidence>
<dbReference type="EMBL" id="OZ035824">
    <property type="protein sequence ID" value="CAL1593236.1"/>
    <property type="molecule type" value="Genomic_DNA"/>
</dbReference>
<dbReference type="Gene3D" id="2.120.10.80">
    <property type="entry name" value="Kelch-type beta propeller"/>
    <property type="match status" value="1"/>
</dbReference>
<comment type="subcellular location">
    <subcellularLocation>
        <location evidence="1">Cell projection</location>
        <location evidence="1">Stereocilium</location>
    </subcellularLocation>
</comment>
<dbReference type="InterPro" id="IPR052420">
    <property type="entry name" value="Espin/Espin-like"/>
</dbReference>
<evidence type="ECO:0000313" key="10">
    <source>
        <dbReference type="Proteomes" id="UP001497482"/>
    </source>
</evidence>
<dbReference type="SMART" id="SM00612">
    <property type="entry name" value="Kelch"/>
    <property type="match status" value="4"/>
</dbReference>
<dbReference type="PROSITE" id="PS50097">
    <property type="entry name" value="BTB"/>
    <property type="match status" value="1"/>
</dbReference>
<protein>
    <recommendedName>
        <fullName evidence="8">BTB domain-containing protein</fullName>
    </recommendedName>
</protein>
<keyword evidence="10" id="KW-1185">Reference proteome</keyword>
<feature type="region of interest" description="Disordered" evidence="7">
    <location>
        <begin position="376"/>
        <end position="401"/>
    </location>
</feature>
<feature type="domain" description="BTB" evidence="8">
    <location>
        <begin position="1050"/>
        <end position="1086"/>
    </location>
</feature>
<dbReference type="InterPro" id="IPR015915">
    <property type="entry name" value="Kelch-typ_b-propeller"/>
</dbReference>
<dbReference type="Pfam" id="PF00651">
    <property type="entry name" value="BTB"/>
    <property type="match status" value="1"/>
</dbReference>
<dbReference type="Proteomes" id="UP001497482">
    <property type="component" value="Chromosome 2"/>
</dbReference>
<dbReference type="PROSITE" id="PS50088">
    <property type="entry name" value="ANK_REPEAT"/>
    <property type="match status" value="3"/>
</dbReference>
<evidence type="ECO:0000256" key="2">
    <source>
        <dbReference type="ARBA" id="ARBA00022441"/>
    </source>
</evidence>
<evidence type="ECO:0000256" key="5">
    <source>
        <dbReference type="ARBA" id="ARBA00023043"/>
    </source>
</evidence>
<dbReference type="SUPFAM" id="SSF117281">
    <property type="entry name" value="Kelch motif"/>
    <property type="match status" value="1"/>
</dbReference>
<dbReference type="GO" id="GO:0007605">
    <property type="term" value="P:sensory perception of sound"/>
    <property type="evidence" value="ECO:0007669"/>
    <property type="project" value="UniProtKB-KW"/>
</dbReference>
<dbReference type="Gene3D" id="3.30.710.10">
    <property type="entry name" value="Potassium Channel Kv1.1, Chain A"/>
    <property type="match status" value="1"/>
</dbReference>
<dbReference type="InterPro" id="IPR002110">
    <property type="entry name" value="Ankyrin_rpt"/>
</dbReference>
<dbReference type="InterPro" id="IPR011333">
    <property type="entry name" value="SKP1/BTB/POZ_sf"/>
</dbReference>
<keyword evidence="3" id="KW-0677">Repeat</keyword>
<gene>
    <name evidence="9" type="ORF">KC01_LOCUS22369</name>
</gene>
<dbReference type="Gene3D" id="1.25.40.420">
    <property type="match status" value="1"/>
</dbReference>
<evidence type="ECO:0000259" key="8">
    <source>
        <dbReference type="PROSITE" id="PS50097"/>
    </source>
</evidence>
<dbReference type="InterPro" id="IPR000210">
    <property type="entry name" value="BTB/POZ_dom"/>
</dbReference>
<accession>A0AAV2KT77</accession>
<dbReference type="PROSITE" id="PS50297">
    <property type="entry name" value="ANK_REP_REGION"/>
    <property type="match status" value="3"/>
</dbReference>
<feature type="repeat" description="ANK" evidence="6">
    <location>
        <begin position="103"/>
        <end position="135"/>
    </location>
</feature>
<dbReference type="SMART" id="SM00248">
    <property type="entry name" value="ANK"/>
    <property type="match status" value="9"/>
</dbReference>
<dbReference type="Gene3D" id="1.25.40.20">
    <property type="entry name" value="Ankyrin repeat-containing domain"/>
    <property type="match status" value="1"/>
</dbReference>
<evidence type="ECO:0000256" key="1">
    <source>
        <dbReference type="ARBA" id="ARBA00004645"/>
    </source>
</evidence>
<feature type="repeat" description="ANK" evidence="6">
    <location>
        <begin position="238"/>
        <end position="265"/>
    </location>
</feature>
<dbReference type="GO" id="GO:0051017">
    <property type="term" value="P:actin filament bundle assembly"/>
    <property type="evidence" value="ECO:0007669"/>
    <property type="project" value="TreeGrafter"/>
</dbReference>
<dbReference type="GO" id="GO:0051015">
    <property type="term" value="F:actin filament binding"/>
    <property type="evidence" value="ECO:0007669"/>
    <property type="project" value="TreeGrafter"/>
</dbReference>
<evidence type="ECO:0000256" key="6">
    <source>
        <dbReference type="PROSITE-ProRule" id="PRU00023"/>
    </source>
</evidence>
<evidence type="ECO:0000313" key="9">
    <source>
        <dbReference type="EMBL" id="CAL1593236.1"/>
    </source>
</evidence>
<feature type="compositionally biased region" description="Acidic residues" evidence="7">
    <location>
        <begin position="1223"/>
        <end position="1234"/>
    </location>
</feature>
<dbReference type="GO" id="GO:0032420">
    <property type="term" value="C:stereocilium"/>
    <property type="evidence" value="ECO:0007669"/>
    <property type="project" value="UniProtKB-SubCell"/>
</dbReference>
<keyword evidence="5 6" id="KW-0040">ANK repeat</keyword>
<feature type="repeat" description="ANK" evidence="6">
    <location>
        <begin position="270"/>
        <end position="302"/>
    </location>
</feature>
<sequence>MVLHRSIQAARTGELSTLKELASSGHLSPVIVDAHGAGPVHHAARCGQLECLQYLILEFGLQGNAQALNLATAAHDAAATGHTRELRWLIERGGCQIEDRDAAGASALHLSVRFGCAEVTQWLLSVGAAAEAETHCGALPVHYAAANGDLTCLKLLLQQAPRTVNRQTGLGASPLYLACQEGHQCLAQFLVEECGASVNLRAHDGMSCLHAAAHLGHRHIVLWLVTRTDVDLCAQDREGASALHFAASRGHYCILELLLQVGSKVMRDHWGGTPLHDAAENGELECCKLLLSHGAAATEKDVDGFTAADLAEYNGHGDCAKYLHFSKNRVSFADNPTVVKAPSEEEVKLRPVSVQRSRADYYGSLGNSCGIKNSINKSMDSLKQPDSEDTPQARYPQSSAGPTLVGGLLIDKSFSKKIEKVQVSSTVIKSSDQPKDEASEKVVLDLKGPKTSLLGENKNLAKSITSLKQSGLSGAFTGQTNKMVVLPTEEANLSDIDYLVPTHDERGRPIAEWKRQVMVRQLQARLLDEEDQRRKENGNKFAKVSWRYSQAHNAILGPSGELLTEDDLIYLEQQIANVSMQRNCAGYELELARLANELRHILPAPIVNITVNTQFRNFPCQVPLPVWCGRISGIVQSMSLLMANLTDQPYCKMPNTELVTVFSETSDIQHTNRGRRESRERVEGEIQQFGVSVRNLKSNFESQTHEEEEIEDTMEPLPMIGSALLNMSQFKIAPKALSLCPEIDQNSDSGIDQDDNVSDVQETNSLRKERIVVLFLGHWKKSAYTVTEKNKDADRKNSVGNLAADNKTGLDRRGSIDNTRMMNSSLGHFFQQRRAVDKMLGSWRNMISSVPSRQIRRLHKQQALYSPEQFLPRVEGVPIEYDKLTLDLFMLGYFHILELELPVDERKMRHLLCFEVFDHVGSFPWETVRDFHKTVIQEIEAGNREWKDGFEDIKIKFFGNAVCPPESSVEVVKHTLPEVRQVPKVIVQTPTPDESMLYTVWTVHVISGYTAQRRNNEDFCQFFTSVTHSHFPVVSILEGLRSLCSHPKLIDVTLVAGGRDFPCHRGVLALCSPYFRCMFSGDFVESIAARVELHEPAAISNKFGEIHGCPEVVAKAWAFLLENFEAVQRGEEFLTLTKDKLTKCLSNDGLQIRLSLLSADYLNDNMLKEGLVQESPICREAVENILREKMSLVPELTDRSSCCSPQQNLQEVLFVMGGRALDDSDDEEDSDSDDRDPRLERLPPKNCAFYNTKTKQWHQLPNFPNPNKWGYSMVSLNNDVYVSGGSRGSNTNTWSTTETWKYVTKEAKWITVAPMQRPRTNHTSATLNGEIYVIGGTTSDRVEVEHYDPYSDSWALTCPALKYVTNFTASACQGKLYVIGSCAVKYNALTMQCYNPVIDSWIHVCSPFIPKYLSSPRSVCMDGVIYLVADNTKKVYSYDPEANMWQKVQLLQMLHENGGLVALSGKIYVTGGHWKGMEGDYGVEMEVYSRASNSWDIEGTLPRMWFYTGLSTIFLDPSQWPDVYPAEAT</sequence>
<organism evidence="9 10">
    <name type="scientific">Knipowitschia caucasica</name>
    <name type="common">Caucasian dwarf goby</name>
    <name type="synonym">Pomatoschistus caucasicus</name>
    <dbReference type="NCBI Taxonomy" id="637954"/>
    <lineage>
        <taxon>Eukaryota</taxon>
        <taxon>Metazoa</taxon>
        <taxon>Chordata</taxon>
        <taxon>Craniata</taxon>
        <taxon>Vertebrata</taxon>
        <taxon>Euteleostomi</taxon>
        <taxon>Actinopterygii</taxon>
        <taxon>Neopterygii</taxon>
        <taxon>Teleostei</taxon>
        <taxon>Neoteleostei</taxon>
        <taxon>Acanthomorphata</taxon>
        <taxon>Gobiaria</taxon>
        <taxon>Gobiiformes</taxon>
        <taxon>Gobioidei</taxon>
        <taxon>Gobiidae</taxon>
        <taxon>Gobiinae</taxon>
        <taxon>Knipowitschia</taxon>
    </lineage>
</organism>